<name>A0A1B6D1Y1_9HEMI</name>
<proteinExistence type="predicted"/>
<evidence type="ECO:0000256" key="1">
    <source>
        <dbReference type="SAM" id="SignalP"/>
    </source>
</evidence>
<sequence>MMNFKFKYFTMVVLSLALLLSYQLISANDDVTEKLQELSVRESSSSPEPSEYVEEDWVNEAVRDVAYYLRSHKFNDFDRRYQTEETAEKIFYRKFPTPALMNLHWEVHKFCSNSFLECLGYLQETALSADLYRSIDTATVINAHSWQLPRNLKSIEQINKECVQLREKDWSQPRIFKGPLERFQWRTTASYFMCWYTMQVRFVCGY</sequence>
<evidence type="ECO:0000313" key="2">
    <source>
        <dbReference type="EMBL" id="JAS19656.1"/>
    </source>
</evidence>
<dbReference type="AlphaFoldDB" id="A0A1B6D1Y1"/>
<dbReference type="EMBL" id="GEDC01017642">
    <property type="protein sequence ID" value="JAS19656.1"/>
    <property type="molecule type" value="Transcribed_RNA"/>
</dbReference>
<organism evidence="2">
    <name type="scientific">Clastoptera arizonana</name>
    <name type="common">Arizona spittle bug</name>
    <dbReference type="NCBI Taxonomy" id="38151"/>
    <lineage>
        <taxon>Eukaryota</taxon>
        <taxon>Metazoa</taxon>
        <taxon>Ecdysozoa</taxon>
        <taxon>Arthropoda</taxon>
        <taxon>Hexapoda</taxon>
        <taxon>Insecta</taxon>
        <taxon>Pterygota</taxon>
        <taxon>Neoptera</taxon>
        <taxon>Paraneoptera</taxon>
        <taxon>Hemiptera</taxon>
        <taxon>Auchenorrhyncha</taxon>
        <taxon>Cercopoidea</taxon>
        <taxon>Clastopteridae</taxon>
        <taxon>Clastoptera</taxon>
    </lineage>
</organism>
<feature type="signal peptide" evidence="1">
    <location>
        <begin position="1"/>
        <end position="27"/>
    </location>
</feature>
<reference evidence="2" key="1">
    <citation type="submission" date="2015-12" db="EMBL/GenBank/DDBJ databases">
        <title>De novo transcriptome assembly of four potential Pierce s Disease insect vectors from Arizona vineyards.</title>
        <authorList>
            <person name="Tassone E.E."/>
        </authorList>
    </citation>
    <scope>NUCLEOTIDE SEQUENCE</scope>
</reference>
<protein>
    <submittedName>
        <fullName evidence="2">Uncharacterized protein</fullName>
    </submittedName>
</protein>
<gene>
    <name evidence="2" type="ORF">g.3032</name>
</gene>
<accession>A0A1B6D1Y1</accession>
<feature type="chain" id="PRO_5008581004" evidence="1">
    <location>
        <begin position="28"/>
        <end position="206"/>
    </location>
</feature>
<keyword evidence="1" id="KW-0732">Signal</keyword>